<organism evidence="8 9">
    <name type="scientific">Streptomyces pyxinae</name>
    <dbReference type="NCBI Taxonomy" id="2970734"/>
    <lineage>
        <taxon>Bacteria</taxon>
        <taxon>Bacillati</taxon>
        <taxon>Actinomycetota</taxon>
        <taxon>Actinomycetes</taxon>
        <taxon>Kitasatosporales</taxon>
        <taxon>Streptomycetaceae</taxon>
        <taxon>Streptomyces</taxon>
    </lineage>
</organism>
<evidence type="ECO:0000256" key="4">
    <source>
        <dbReference type="ARBA" id="ARBA00022840"/>
    </source>
</evidence>
<dbReference type="Pfam" id="PF03485">
    <property type="entry name" value="Arg_tRNA_synt_N"/>
    <property type="match status" value="1"/>
</dbReference>
<evidence type="ECO:0000259" key="6">
    <source>
        <dbReference type="SMART" id="SM00836"/>
    </source>
</evidence>
<keyword evidence="2" id="KW-0436">Ligase</keyword>
<feature type="domain" description="DALR anticodon binding" evidence="6">
    <location>
        <begin position="209"/>
        <end position="322"/>
    </location>
</feature>
<dbReference type="SUPFAM" id="SSF55190">
    <property type="entry name" value="Arginyl-tRNA synthetase (ArgRS), N-terminal 'additional' domain"/>
    <property type="match status" value="1"/>
</dbReference>
<keyword evidence="3" id="KW-0547">Nucleotide-binding</keyword>
<evidence type="ECO:0000256" key="3">
    <source>
        <dbReference type="ARBA" id="ARBA00022741"/>
    </source>
</evidence>
<comment type="catalytic activity">
    <reaction evidence="5">
        <text>tRNA(Arg) + L-arginine + ATP = L-arginyl-tRNA(Arg) + AMP + diphosphate</text>
        <dbReference type="Rhea" id="RHEA:20301"/>
        <dbReference type="Rhea" id="RHEA-COMP:9658"/>
        <dbReference type="Rhea" id="RHEA-COMP:9673"/>
        <dbReference type="ChEBI" id="CHEBI:30616"/>
        <dbReference type="ChEBI" id="CHEBI:32682"/>
        <dbReference type="ChEBI" id="CHEBI:33019"/>
        <dbReference type="ChEBI" id="CHEBI:78442"/>
        <dbReference type="ChEBI" id="CHEBI:78513"/>
        <dbReference type="ChEBI" id="CHEBI:456215"/>
        <dbReference type="EC" id="6.1.1.19"/>
    </reaction>
</comment>
<keyword evidence="4" id="KW-0067">ATP-binding</keyword>
<dbReference type="InterPro" id="IPR001278">
    <property type="entry name" value="Arg-tRNA-ligase"/>
</dbReference>
<protein>
    <recommendedName>
        <fullName evidence="1">arginine--tRNA ligase</fullName>
        <ecNumber evidence="1">6.1.1.19</ecNumber>
    </recommendedName>
</protein>
<dbReference type="SMART" id="SM00836">
    <property type="entry name" value="DALR_1"/>
    <property type="match status" value="1"/>
</dbReference>
<dbReference type="InterPro" id="IPR036695">
    <property type="entry name" value="Arg-tRNA-synth_N_sf"/>
</dbReference>
<evidence type="ECO:0000256" key="5">
    <source>
        <dbReference type="ARBA" id="ARBA00049339"/>
    </source>
</evidence>
<feature type="domain" description="Arginyl tRNA synthetase N-terminal" evidence="7">
    <location>
        <begin position="4"/>
        <end position="93"/>
    </location>
</feature>
<reference evidence="8" key="1">
    <citation type="submission" date="2022-08" db="EMBL/GenBank/DDBJ databases">
        <authorList>
            <person name="Somphong A."/>
            <person name="Phongsopitanun W."/>
        </authorList>
    </citation>
    <scope>NUCLEOTIDE SEQUENCE</scope>
    <source>
        <strain evidence="8">LP05-1</strain>
    </source>
</reference>
<dbReference type="SUPFAM" id="SSF47323">
    <property type="entry name" value="Anticodon-binding domain of a subclass of class I aminoacyl-tRNA synthetases"/>
    <property type="match status" value="1"/>
</dbReference>
<dbReference type="InterPro" id="IPR005148">
    <property type="entry name" value="Arg-tRNA-synth_N"/>
</dbReference>
<dbReference type="Gene3D" id="3.30.1360.70">
    <property type="entry name" value="Arginyl tRNA synthetase N-terminal domain"/>
    <property type="match status" value="1"/>
</dbReference>
<dbReference type="InterPro" id="IPR008909">
    <property type="entry name" value="DALR_anticod-bd"/>
</dbReference>
<name>A0ABT2CAA0_9ACTN</name>
<dbReference type="EC" id="6.1.1.19" evidence="1"/>
<comment type="caution">
    <text evidence="8">The sequence shown here is derived from an EMBL/GenBank/DDBJ whole genome shotgun (WGS) entry which is preliminary data.</text>
</comment>
<sequence>MTPAELSLIVQDAVRRAMDEGALKGAGPPSGITVGRPRAGGCGDWASNAALRLAGPVGLPPLRVAEILRDRLAGVPGIERVDVTGPGFLNFTLGGGSGASVVRAALAAGVGGGGGDGLRGSEVVLREPGEARAAVVTEVVARLLRGQGARVEVRADRGERLRVVPADPDVRRYGADAVRWALLRPAGRDRALDPAPLLVQTEANGLFTVRYAHARTRAVLGNAEALGVRAEPGEDGDARLLRALGDWPETLAGAARLRAPDRVARQLEAVADAFLGFQHTVLPRGDEKPSAAHRARLALAEAAGTVLAGGLSLLGISAPVHL</sequence>
<dbReference type="PANTHER" id="PTHR11956">
    <property type="entry name" value="ARGINYL-TRNA SYNTHETASE"/>
    <property type="match status" value="1"/>
</dbReference>
<gene>
    <name evidence="8" type="ORF">NX801_00895</name>
</gene>
<accession>A0ABT2CAA0</accession>
<dbReference type="Proteomes" id="UP001431313">
    <property type="component" value="Unassembled WGS sequence"/>
</dbReference>
<dbReference type="InterPro" id="IPR009080">
    <property type="entry name" value="tRNAsynth_Ia_anticodon-bd"/>
</dbReference>
<dbReference type="RefSeq" id="WP_258784776.1">
    <property type="nucleotide sequence ID" value="NZ_JANUGQ010000001.1"/>
</dbReference>
<dbReference type="SMART" id="SM01016">
    <property type="entry name" value="Arg_tRNA_synt_N"/>
    <property type="match status" value="1"/>
</dbReference>
<evidence type="ECO:0000256" key="1">
    <source>
        <dbReference type="ARBA" id="ARBA00012837"/>
    </source>
</evidence>
<dbReference type="PANTHER" id="PTHR11956:SF5">
    <property type="entry name" value="ARGININE--TRNA LIGASE, CYTOPLASMIC"/>
    <property type="match status" value="1"/>
</dbReference>
<evidence type="ECO:0000256" key="2">
    <source>
        <dbReference type="ARBA" id="ARBA00022598"/>
    </source>
</evidence>
<evidence type="ECO:0000259" key="7">
    <source>
        <dbReference type="SMART" id="SM01016"/>
    </source>
</evidence>
<dbReference type="Gene3D" id="1.10.730.10">
    <property type="entry name" value="Isoleucyl-tRNA Synthetase, Domain 1"/>
    <property type="match status" value="1"/>
</dbReference>
<proteinExistence type="predicted"/>
<evidence type="ECO:0000313" key="9">
    <source>
        <dbReference type="Proteomes" id="UP001431313"/>
    </source>
</evidence>
<evidence type="ECO:0000313" key="8">
    <source>
        <dbReference type="EMBL" id="MCS0634245.1"/>
    </source>
</evidence>
<dbReference type="EMBL" id="JANUGQ010000001">
    <property type="protein sequence ID" value="MCS0634245.1"/>
    <property type="molecule type" value="Genomic_DNA"/>
</dbReference>
<dbReference type="Pfam" id="PF05746">
    <property type="entry name" value="DALR_1"/>
    <property type="match status" value="1"/>
</dbReference>
<dbReference type="NCBIfam" id="NF045898">
    <property type="entry name" value="ArgS_rel_codon"/>
    <property type="match status" value="1"/>
</dbReference>
<keyword evidence="9" id="KW-1185">Reference proteome</keyword>